<comment type="caution">
    <text evidence="1">The sequence shown here is derived from an EMBL/GenBank/DDBJ whole genome shotgun (WGS) entry which is preliminary data.</text>
</comment>
<name>A0ACB7JDS4_PLECO</name>
<protein>
    <submittedName>
        <fullName evidence="1">Uncharacterized protein</fullName>
    </submittedName>
</protein>
<sequence length="1228" mass="139609">MIGDSVSNPVIGQMRMQFWRDAVKGVYENSPPRHPIALALSDVCRQHKIQRYHLNRLIDARDAELHTPEHLTSESLTDHAEATSSTLLYALLSLLTIPSNSLDSLSHAASHVGVAQGIVTLLRGLPYHASKGRMTIPAEITSKHGVSQEEVFRRGKEAKGIVDAVYEFAVLANDHLITARDMLSKLDDGKVPRGAMPVFLTGIPQALFLERLESSDFNAFEPRLQHCSFLLDRHHRPARRAFLLRSISIGSSPLPVVPEASVGAMDRLCDEILQLVFYELNDPTPLTLVSKRFHNFSQDNFIRAHYFLARYGETQALFYALGRGRILNKSVLNTLLASGAHMSRYLVQLAIHHYFRSQGHFIKTTWVRSVPLPVFVYFMELATKKYGEIPVGKNEDDGSIFATFLRESRFHPSVRTTNWEAIKDILEKYKFLPFTNKDPIMAQFPLALAIEPRLLPLAVANGFQMDSKYRDFVFRKMFERPIASSDTRADDIVRNARELCRLDPTMFLSRTVAAEVCMEAKTNEAAYLALQRLDKAGELRFDLSTLVEELIKLFATTRSIALNSVALTLRQLYADFPSKDYIARHVLLCSIFIQEAFNCSHAPGYPYTANTPHLSTTENLKLRFDELGLGKGPTRLELMAVLLNPFVERFTPVMEWVRWNGRRIVRTEDVEDTSVGSSSASDSSVPRSKDRATKRESDNLPERSGAVGLGLDPIGAKDFIQEVVEKMLEVACKGKMIKKMYERYDYVRETIAKVVLEKHQIDVDDLPPWDDEDACRRYHAKLSRDYTMLDSSTGRESLQLVQQMQPSLPPEIKPDDEVEGCEGHGMGNTQSEPELGHIGQDTLSVMIRQDETAPSRSRRRAFYMYNYANDSANKLPYPNDPLSVGRWVKTQFGTQSRITAVFLTHAIINDNAPDINYFFGYVDAHVPRPEARAVPLTFKHFQLLARLGRAPNWTLYNELERGAEFYYSEDDYLSDTVVIPLKQGSSLTYKIKKEASKTILTQHDPTSAPRGTKRPRREAAFTTRSYVVPDSDDEAIIGESDDEWMDDDLLMKNMQQQCQKKAETNLQKWIVHLTALCKDEERKYKGKKRSLDKAGKIEARARIQKNDFLRSLSVQLRHLRKVDHDRRLSLYGPEYADVVYSDEDDEEYIDKTTLNYDLLTMYTLFHSPHNQLDSSVLTLDTDHIILTFIDHPFPSSIICIAFTTPGTSTNQPNNHVYSTHNIIFVTIS</sequence>
<dbReference type="Proteomes" id="UP000824881">
    <property type="component" value="Unassembled WGS sequence"/>
</dbReference>
<keyword evidence="2" id="KW-1185">Reference proteome</keyword>
<proteinExistence type="predicted"/>
<organism evidence="1 2">
    <name type="scientific">Pleurotus cornucopiae</name>
    <name type="common">Cornucopia mushroom</name>
    <dbReference type="NCBI Taxonomy" id="5321"/>
    <lineage>
        <taxon>Eukaryota</taxon>
        <taxon>Fungi</taxon>
        <taxon>Dikarya</taxon>
        <taxon>Basidiomycota</taxon>
        <taxon>Agaricomycotina</taxon>
        <taxon>Agaricomycetes</taxon>
        <taxon>Agaricomycetidae</taxon>
        <taxon>Agaricales</taxon>
        <taxon>Pleurotineae</taxon>
        <taxon>Pleurotaceae</taxon>
        <taxon>Pleurotus</taxon>
    </lineage>
</organism>
<evidence type="ECO:0000313" key="2">
    <source>
        <dbReference type="Proteomes" id="UP000824881"/>
    </source>
</evidence>
<dbReference type="EMBL" id="WQMT02000001">
    <property type="protein sequence ID" value="KAG9227578.1"/>
    <property type="molecule type" value="Genomic_DNA"/>
</dbReference>
<reference evidence="1 2" key="1">
    <citation type="journal article" date="2021" name="Appl. Environ. Microbiol.">
        <title>Genetic linkage and physical mapping for an oyster mushroom Pleurotus cornucopiae and QTL analysis for the trait cap color.</title>
        <authorList>
            <person name="Zhang Y."/>
            <person name="Gao W."/>
            <person name="Sonnenberg A."/>
            <person name="Chen Q."/>
            <person name="Zhang J."/>
            <person name="Huang C."/>
        </authorList>
    </citation>
    <scope>NUCLEOTIDE SEQUENCE [LARGE SCALE GENOMIC DNA]</scope>
    <source>
        <strain evidence="1">CCMSSC00406</strain>
    </source>
</reference>
<accession>A0ACB7JDS4</accession>
<gene>
    <name evidence="1" type="ORF">CCMSSC00406_0000776</name>
</gene>
<evidence type="ECO:0000313" key="1">
    <source>
        <dbReference type="EMBL" id="KAG9227578.1"/>
    </source>
</evidence>